<feature type="compositionally biased region" description="Polar residues" evidence="7">
    <location>
        <begin position="118"/>
        <end position="133"/>
    </location>
</feature>
<dbReference type="Proteomes" id="UP001327560">
    <property type="component" value="Chromosome 6"/>
</dbReference>
<dbReference type="InterPro" id="IPR015940">
    <property type="entry name" value="UBA"/>
</dbReference>
<dbReference type="Pfam" id="PF16158">
    <property type="entry name" value="N_BRCA1_IG"/>
    <property type="match status" value="1"/>
</dbReference>
<feature type="region of interest" description="Disordered" evidence="7">
    <location>
        <begin position="205"/>
        <end position="226"/>
    </location>
</feature>
<evidence type="ECO:0000256" key="1">
    <source>
        <dbReference type="ARBA" id="ARBA00004419"/>
    </source>
</evidence>
<feature type="region of interest" description="Disordered" evidence="7">
    <location>
        <begin position="107"/>
        <end position="133"/>
    </location>
</feature>
<evidence type="ECO:0000256" key="5">
    <source>
        <dbReference type="ARBA" id="ARBA00023329"/>
    </source>
</evidence>
<name>A0AAQ3KMI9_9LILI</name>
<dbReference type="CDD" id="cd14947">
    <property type="entry name" value="NBR1_like"/>
    <property type="match status" value="1"/>
</dbReference>
<dbReference type="SMART" id="SM00291">
    <property type="entry name" value="ZnF_ZZ"/>
    <property type="match status" value="1"/>
</dbReference>
<dbReference type="InterPro" id="IPR032350">
    <property type="entry name" value="Nbr1_FW"/>
</dbReference>
<dbReference type="Gene3D" id="1.10.8.10">
    <property type="entry name" value="DNA helicase RuvA subunit, C-terminal domain"/>
    <property type="match status" value="1"/>
</dbReference>
<dbReference type="PANTHER" id="PTHR20930:SF0">
    <property type="entry name" value="PROTEIN ILRUN"/>
    <property type="match status" value="1"/>
</dbReference>
<keyword evidence="2" id="KW-0479">Metal-binding</keyword>
<keyword evidence="4" id="KW-0862">Zinc</keyword>
<feature type="domain" description="UBA" evidence="8">
    <location>
        <begin position="765"/>
        <end position="806"/>
    </location>
</feature>
<dbReference type="GO" id="GO:0005776">
    <property type="term" value="C:autophagosome"/>
    <property type="evidence" value="ECO:0007669"/>
    <property type="project" value="UniProtKB-SubCell"/>
</dbReference>
<dbReference type="Gene3D" id="2.60.40.10">
    <property type="entry name" value="Immunoglobulins"/>
    <property type="match status" value="1"/>
</dbReference>
<evidence type="ECO:0008006" key="12">
    <source>
        <dbReference type="Google" id="ProtNLM"/>
    </source>
</evidence>
<protein>
    <recommendedName>
        <fullName evidence="12">Protein NBR1 homolog</fullName>
    </recommendedName>
</protein>
<dbReference type="InterPro" id="IPR013783">
    <property type="entry name" value="Ig-like_fold"/>
</dbReference>
<dbReference type="PROSITE" id="PS50135">
    <property type="entry name" value="ZF_ZZ_2"/>
    <property type="match status" value="1"/>
</dbReference>
<feature type="compositionally biased region" description="Polar residues" evidence="7">
    <location>
        <begin position="205"/>
        <end position="225"/>
    </location>
</feature>
<comment type="subcellular location">
    <subcellularLocation>
        <location evidence="1">Cytoplasmic vesicle</location>
        <location evidence="1">Autophagosome</location>
    </subcellularLocation>
</comment>
<dbReference type="SMART" id="SM00666">
    <property type="entry name" value="PB1"/>
    <property type="match status" value="1"/>
</dbReference>
<dbReference type="EMBL" id="CP136895">
    <property type="protein sequence ID" value="WOL11335.1"/>
    <property type="molecule type" value="Genomic_DNA"/>
</dbReference>
<dbReference type="InterPro" id="IPR043145">
    <property type="entry name" value="Znf_ZZ_sf"/>
</dbReference>
<accession>A0AAQ3KMI9</accession>
<gene>
    <name evidence="10" type="ORF">Cni_G20097</name>
</gene>
<dbReference type="Gene3D" id="3.30.60.90">
    <property type="match status" value="1"/>
</dbReference>
<dbReference type="SUPFAM" id="SSF57850">
    <property type="entry name" value="RING/U-box"/>
    <property type="match status" value="1"/>
</dbReference>
<evidence type="ECO:0000256" key="7">
    <source>
        <dbReference type="SAM" id="MobiDB-lite"/>
    </source>
</evidence>
<dbReference type="Pfam" id="PF00564">
    <property type="entry name" value="PB1"/>
    <property type="match status" value="1"/>
</dbReference>
<dbReference type="Pfam" id="PF00569">
    <property type="entry name" value="ZZ"/>
    <property type="match status" value="1"/>
</dbReference>
<dbReference type="CDD" id="cd14319">
    <property type="entry name" value="UBA_NBR1"/>
    <property type="match status" value="1"/>
</dbReference>
<dbReference type="SUPFAM" id="SSF54277">
    <property type="entry name" value="CAD &amp; PB1 domains"/>
    <property type="match status" value="1"/>
</dbReference>
<keyword evidence="5" id="KW-0968">Cytoplasmic vesicle</keyword>
<evidence type="ECO:0000256" key="4">
    <source>
        <dbReference type="ARBA" id="ARBA00022833"/>
    </source>
</evidence>
<dbReference type="InterPro" id="IPR000270">
    <property type="entry name" value="PB1_dom"/>
</dbReference>
<dbReference type="GO" id="GO:0031410">
    <property type="term" value="C:cytoplasmic vesicle"/>
    <property type="evidence" value="ECO:0007669"/>
    <property type="project" value="UniProtKB-KW"/>
</dbReference>
<dbReference type="PROSITE" id="PS50030">
    <property type="entry name" value="UBA"/>
    <property type="match status" value="1"/>
</dbReference>
<proteinExistence type="predicted"/>
<keyword evidence="3 6" id="KW-0863">Zinc-finger</keyword>
<dbReference type="InterPro" id="IPR009060">
    <property type="entry name" value="UBA-like_sf"/>
</dbReference>
<evidence type="ECO:0000259" key="9">
    <source>
        <dbReference type="PROSITE" id="PS50135"/>
    </source>
</evidence>
<dbReference type="AlphaFoldDB" id="A0AAQ3KMI9"/>
<dbReference type="Pfam" id="PF24932">
    <property type="entry name" value="UBA_NBR1_C"/>
    <property type="match status" value="1"/>
</dbReference>
<sequence length="829" mass="91880">MAHFSLIDSPPLMEPRANQWDFVIKVKYGDTLKRFSAYVHGEVIDHNMTRLRKKIINLFKLTPEADLVLTYVDEDGDIVALDDDDELRDAAIKQHLNPLRINVQLKSNRSGGSDLKQENMSSTSAVPQQEENQHQGIASVIEEALRSAPEPLRSAFCEICNGGSLPEALREISKSDFLSKAASPSTIIDILDFFSKFGISNVSQPVNRSTGESSGMPSPATTQPKDLNVSEEPKVFNTSSPALTVVSDSVPEQLPEQHARVKRTQVDIDKTGTSVDLNKDSPDISKVEHASGYPSLDDLLPSVWFSDETRDPQKQSSSVECKGKSVAASPFFILPAPMVDQNQTYNPSPTPTTRGFSGMMSGNNKQIPPGAVPSGILDGLNLEGGKQHTTRVTDDHPLTNALHPVSHPYQRDNVWKWNENILRTFHKGIRCDGCGMHPIIGPRFKSNKKEDYDLCNICFSRMGNEADYTRIDRGHGSHHRMFNTDNAFQHVGRRFSPPHGCRRPSRTKLESLFIKDVTVLDGTFIPPLTPFTKIWRMRNNGATPWPYGTRLVWVGGDRFGNRDSFLVEIPVDGLPMNGQLDIAVDFTSPAMPGRYFSYWRLASPSGQKFGQRVWVLIQVDHQMDHAPLSNSGAVGFNADLNLNLPPESSNRDGSRMIDVNVEPLDDAAFEPILSNNSDELAKPSANQIPIDDAANDGVPQQTMPEVVPPVSYPIIDLAAYDGVPQQTMPEVVPPVSYPIIDLAASERESLSSVPSPTALFENNNPVEEKFVMELIEMGFTNVELNKKVLRQNKYDLEKSVDDLCGDSEWDPLLEELEAMDKEQEAAGKT</sequence>
<evidence type="ECO:0000313" key="10">
    <source>
        <dbReference type="EMBL" id="WOL11335.1"/>
    </source>
</evidence>
<feature type="domain" description="ZZ-type" evidence="9">
    <location>
        <begin position="426"/>
        <end position="476"/>
    </location>
</feature>
<dbReference type="Gene3D" id="3.10.20.90">
    <property type="entry name" value="Phosphatidylinositol 3-kinase Catalytic Subunit, Chain A, domain 1"/>
    <property type="match status" value="1"/>
</dbReference>
<dbReference type="GO" id="GO:0008270">
    <property type="term" value="F:zinc ion binding"/>
    <property type="evidence" value="ECO:0007669"/>
    <property type="project" value="UniProtKB-KW"/>
</dbReference>
<dbReference type="PANTHER" id="PTHR20930">
    <property type="entry name" value="OVARIAN CARCINOMA ANTIGEN CA125-RELATED"/>
    <property type="match status" value="1"/>
</dbReference>
<dbReference type="InterPro" id="IPR000433">
    <property type="entry name" value="Znf_ZZ"/>
</dbReference>
<evidence type="ECO:0000313" key="11">
    <source>
        <dbReference type="Proteomes" id="UP001327560"/>
    </source>
</evidence>
<evidence type="ECO:0000259" key="8">
    <source>
        <dbReference type="PROSITE" id="PS50030"/>
    </source>
</evidence>
<organism evidence="10 11">
    <name type="scientific">Canna indica</name>
    <name type="common">Indian-shot</name>
    <dbReference type="NCBI Taxonomy" id="4628"/>
    <lineage>
        <taxon>Eukaryota</taxon>
        <taxon>Viridiplantae</taxon>
        <taxon>Streptophyta</taxon>
        <taxon>Embryophyta</taxon>
        <taxon>Tracheophyta</taxon>
        <taxon>Spermatophyta</taxon>
        <taxon>Magnoliopsida</taxon>
        <taxon>Liliopsida</taxon>
        <taxon>Zingiberales</taxon>
        <taxon>Cannaceae</taxon>
        <taxon>Canna</taxon>
    </lineage>
</organism>
<evidence type="ECO:0000256" key="3">
    <source>
        <dbReference type="ARBA" id="ARBA00022771"/>
    </source>
</evidence>
<evidence type="ECO:0000256" key="6">
    <source>
        <dbReference type="PROSITE-ProRule" id="PRU00228"/>
    </source>
</evidence>
<dbReference type="SUPFAM" id="SSF46934">
    <property type="entry name" value="UBA-like"/>
    <property type="match status" value="1"/>
</dbReference>
<reference evidence="10 11" key="1">
    <citation type="submission" date="2023-10" db="EMBL/GenBank/DDBJ databases">
        <title>Chromosome-scale genome assembly provides insights into flower coloration mechanisms of Canna indica.</title>
        <authorList>
            <person name="Li C."/>
        </authorList>
    </citation>
    <scope>NUCLEOTIDE SEQUENCE [LARGE SCALE GENOMIC DNA]</scope>
    <source>
        <tissue evidence="10">Flower</tissue>
    </source>
</reference>
<evidence type="ECO:0000256" key="2">
    <source>
        <dbReference type="ARBA" id="ARBA00022723"/>
    </source>
</evidence>
<dbReference type="InterPro" id="IPR056893">
    <property type="entry name" value="UBA_Nbr1_C"/>
</dbReference>
<keyword evidence="11" id="KW-1185">Reference proteome</keyword>